<reference evidence="3 4" key="1">
    <citation type="submission" date="2019-02" db="EMBL/GenBank/DDBJ databases">
        <title>Sequencing the genomes of 1000 actinobacteria strains.</title>
        <authorList>
            <person name="Klenk H.-P."/>
        </authorList>
    </citation>
    <scope>NUCLEOTIDE SEQUENCE [LARGE SCALE GENOMIC DNA]</scope>
    <source>
        <strain evidence="3 4">DSM 45779</strain>
    </source>
</reference>
<dbReference type="RefSeq" id="WP_130290360.1">
    <property type="nucleotide sequence ID" value="NZ_SHKL01000001.1"/>
</dbReference>
<dbReference type="InterPro" id="IPR007484">
    <property type="entry name" value="Peptidase_M28"/>
</dbReference>
<dbReference type="OrthoDB" id="345880at2"/>
<name>A0A4Q7V090_PSEST</name>
<keyword evidence="3" id="KW-0378">Hydrolase</keyword>
<keyword evidence="3" id="KW-0645">Protease</keyword>
<protein>
    <submittedName>
        <fullName evidence="3">Aminopeptidase S</fullName>
    </submittedName>
</protein>
<keyword evidence="1" id="KW-0732">Signal</keyword>
<dbReference type="AlphaFoldDB" id="A0A4Q7V090"/>
<evidence type="ECO:0000313" key="3">
    <source>
        <dbReference type="EMBL" id="RZT85983.1"/>
    </source>
</evidence>
<dbReference type="GO" id="GO:0006508">
    <property type="term" value="P:proteolysis"/>
    <property type="evidence" value="ECO:0007669"/>
    <property type="project" value="InterPro"/>
</dbReference>
<feature type="chain" id="PRO_5020597546" evidence="1">
    <location>
        <begin position="28"/>
        <end position="334"/>
    </location>
</feature>
<dbReference type="SUPFAM" id="SSF53187">
    <property type="entry name" value="Zn-dependent exopeptidases"/>
    <property type="match status" value="1"/>
</dbReference>
<keyword evidence="3" id="KW-0031">Aminopeptidase</keyword>
<sequence>MGSTRRATTAWAAVVAALLLLPGCATAPAPPPDAPLARTLAGQVGAEGATVHLEALQTIADDNGGDRASGGPGYERSVDYVAGALRDAGFEVTTPAYEVAPGQVLRNVVAQTRTGDPAAVVMAGAHLDSVSDGPGLNDDGSGVAALLEIAEELGPDPDVRHAVRFGFWGSEEDELQGSTGYVRSLSAPEQASIALYLNLDMLASPNGGYFVQGGEGMRRSSSGPSGSETVARVLTEELARTGVTAETIPFTGDDESAFVEADIPVGGAVTGDDETKTAEQARAWGGEPGAVYDRCYHESCDRLGNVDETSLDRYTRAVAGTLARFATAPDRPLP</sequence>
<dbReference type="Proteomes" id="UP000291591">
    <property type="component" value="Unassembled WGS sequence"/>
</dbReference>
<keyword evidence="4" id="KW-1185">Reference proteome</keyword>
<evidence type="ECO:0000313" key="4">
    <source>
        <dbReference type="Proteomes" id="UP000291591"/>
    </source>
</evidence>
<comment type="caution">
    <text evidence="3">The sequence shown here is derived from an EMBL/GenBank/DDBJ whole genome shotgun (WGS) entry which is preliminary data.</text>
</comment>
<gene>
    <name evidence="3" type="ORF">EV383_2871</name>
</gene>
<dbReference type="PANTHER" id="PTHR12147:SF26">
    <property type="entry name" value="PEPTIDASE M28 DOMAIN-CONTAINING PROTEIN"/>
    <property type="match status" value="1"/>
</dbReference>
<dbReference type="GO" id="GO:0004177">
    <property type="term" value="F:aminopeptidase activity"/>
    <property type="evidence" value="ECO:0007669"/>
    <property type="project" value="UniProtKB-KW"/>
</dbReference>
<dbReference type="InterPro" id="IPR045175">
    <property type="entry name" value="M28_fam"/>
</dbReference>
<proteinExistence type="predicted"/>
<evidence type="ECO:0000256" key="1">
    <source>
        <dbReference type="SAM" id="SignalP"/>
    </source>
</evidence>
<evidence type="ECO:0000259" key="2">
    <source>
        <dbReference type="Pfam" id="PF04389"/>
    </source>
</evidence>
<accession>A0A4Q7V090</accession>
<dbReference type="EMBL" id="SHKL01000001">
    <property type="protein sequence ID" value="RZT85983.1"/>
    <property type="molecule type" value="Genomic_DNA"/>
</dbReference>
<dbReference type="PANTHER" id="PTHR12147">
    <property type="entry name" value="METALLOPEPTIDASE M28 FAMILY MEMBER"/>
    <property type="match status" value="1"/>
</dbReference>
<dbReference type="GO" id="GO:0008235">
    <property type="term" value="F:metalloexopeptidase activity"/>
    <property type="evidence" value="ECO:0007669"/>
    <property type="project" value="InterPro"/>
</dbReference>
<feature type="domain" description="Peptidase M28" evidence="2">
    <location>
        <begin position="107"/>
        <end position="320"/>
    </location>
</feature>
<feature type="signal peptide" evidence="1">
    <location>
        <begin position="1"/>
        <end position="27"/>
    </location>
</feature>
<dbReference type="Pfam" id="PF04389">
    <property type="entry name" value="Peptidase_M28"/>
    <property type="match status" value="1"/>
</dbReference>
<dbReference type="Gene3D" id="3.40.630.10">
    <property type="entry name" value="Zn peptidases"/>
    <property type="match status" value="1"/>
</dbReference>
<organism evidence="3 4">
    <name type="scientific">Pseudonocardia sediminis</name>
    <dbReference type="NCBI Taxonomy" id="1397368"/>
    <lineage>
        <taxon>Bacteria</taxon>
        <taxon>Bacillati</taxon>
        <taxon>Actinomycetota</taxon>
        <taxon>Actinomycetes</taxon>
        <taxon>Pseudonocardiales</taxon>
        <taxon>Pseudonocardiaceae</taxon>
        <taxon>Pseudonocardia</taxon>
    </lineage>
</organism>